<name>A0A5R8WHT3_9BACT</name>
<feature type="region of interest" description="Disordered" evidence="1">
    <location>
        <begin position="1"/>
        <end position="92"/>
    </location>
</feature>
<feature type="domain" description="SseB protein N-terminal" evidence="2">
    <location>
        <begin position="96"/>
        <end position="211"/>
    </location>
</feature>
<evidence type="ECO:0000313" key="5">
    <source>
        <dbReference type="Proteomes" id="UP000305517"/>
    </source>
</evidence>
<proteinExistence type="predicted"/>
<gene>
    <name evidence="4" type="ORF">FDY95_25715</name>
</gene>
<dbReference type="AlphaFoldDB" id="A0A5R8WHT3"/>
<accession>A0A5R8WHT3</accession>
<dbReference type="Proteomes" id="UP000305517">
    <property type="component" value="Unassembled WGS sequence"/>
</dbReference>
<sequence>MGLFDFLKKKDEPAATPPVAPQPAAPAPTEGSPAAAQPAAPKPEKPEGGPRYQRPAFAAKSAADIQPSFSSQGAPAMPPMPEPQPMLPPFEPSNNLEQVLLLAAQDPQYRLAFYHELMQAELLVLTNAPEGAEPGEVTVAEGTEVQLHVLHDGRLPIFSSEDRIFEGGAQRGEVSYLRVPAPGFFQMTQGAECVLNPFSPFGKLLVAPEIEDMVTGRIFNQPEEGQEAGPQAQLLPLPEPPEGLATALRTFCARHPHIMVAYLAQVQVEGEEAPSRMLLAFGVEGENMDFLQEMGPAIQEHLDQTAIDVARLSPDPNEPLTAFFTQQEPVYLRADLAATAEDEDEDTLA</sequence>
<feature type="compositionally biased region" description="Pro residues" evidence="1">
    <location>
        <begin position="15"/>
        <end position="26"/>
    </location>
</feature>
<dbReference type="Pfam" id="PF07179">
    <property type="entry name" value="SseB"/>
    <property type="match status" value="1"/>
</dbReference>
<reference evidence="4 5" key="1">
    <citation type="submission" date="2019-05" db="EMBL/GenBank/DDBJ databases">
        <title>Hymenobacter edaphi sp. nov., isolated from abandoned arsenic-contaminated farmland soil.</title>
        <authorList>
            <person name="Nie L."/>
        </authorList>
    </citation>
    <scope>NUCLEOTIDE SEQUENCE [LARGE SCALE GENOMIC DNA]</scope>
    <source>
        <strain evidence="4 5">1-3-3-8</strain>
    </source>
</reference>
<evidence type="ECO:0000313" key="4">
    <source>
        <dbReference type="EMBL" id="TLM87396.1"/>
    </source>
</evidence>
<dbReference type="InterPro" id="IPR027945">
    <property type="entry name" value="SseB_C"/>
</dbReference>
<dbReference type="OrthoDB" id="768046at2"/>
<evidence type="ECO:0000259" key="2">
    <source>
        <dbReference type="Pfam" id="PF07179"/>
    </source>
</evidence>
<protein>
    <recommendedName>
        <fullName evidence="6">Enhanced serine sensitivity protein SseB</fullName>
    </recommendedName>
</protein>
<organism evidence="4 5">
    <name type="scientific">Hymenobacter jeollabukensis</name>
    <dbReference type="NCBI Taxonomy" id="2025313"/>
    <lineage>
        <taxon>Bacteria</taxon>
        <taxon>Pseudomonadati</taxon>
        <taxon>Bacteroidota</taxon>
        <taxon>Cytophagia</taxon>
        <taxon>Cytophagales</taxon>
        <taxon>Hymenobacteraceae</taxon>
        <taxon>Hymenobacter</taxon>
    </lineage>
</organism>
<dbReference type="Pfam" id="PF14581">
    <property type="entry name" value="SseB_C"/>
    <property type="match status" value="1"/>
</dbReference>
<evidence type="ECO:0000256" key="1">
    <source>
        <dbReference type="SAM" id="MobiDB-lite"/>
    </source>
</evidence>
<evidence type="ECO:0008006" key="6">
    <source>
        <dbReference type="Google" id="ProtNLM"/>
    </source>
</evidence>
<comment type="caution">
    <text evidence="4">The sequence shown here is derived from an EMBL/GenBank/DDBJ whole genome shotgun (WGS) entry which is preliminary data.</text>
</comment>
<feature type="compositionally biased region" description="Basic and acidic residues" evidence="1">
    <location>
        <begin position="1"/>
        <end position="13"/>
    </location>
</feature>
<evidence type="ECO:0000259" key="3">
    <source>
        <dbReference type="Pfam" id="PF14581"/>
    </source>
</evidence>
<dbReference type="InterPro" id="IPR009839">
    <property type="entry name" value="SseB_N"/>
</dbReference>
<feature type="compositionally biased region" description="Pro residues" evidence="1">
    <location>
        <begin position="76"/>
        <end position="91"/>
    </location>
</feature>
<keyword evidence="5" id="KW-1185">Reference proteome</keyword>
<feature type="domain" description="SseB protein C-terminal" evidence="3">
    <location>
        <begin position="236"/>
        <end position="333"/>
    </location>
</feature>
<dbReference type="EMBL" id="VAJM01000022">
    <property type="protein sequence ID" value="TLM87396.1"/>
    <property type="molecule type" value="Genomic_DNA"/>
</dbReference>
<dbReference type="RefSeq" id="WP_138082582.1">
    <property type="nucleotide sequence ID" value="NZ_VAJM01000022.1"/>
</dbReference>